<dbReference type="Gene3D" id="2.70.98.70">
    <property type="match status" value="1"/>
</dbReference>
<name>A0ABV6Z1T7_UNCC1</name>
<dbReference type="EMBL" id="JBHPBY010000304">
    <property type="protein sequence ID" value="MFC1852374.1"/>
    <property type="molecule type" value="Genomic_DNA"/>
</dbReference>
<reference evidence="1 2" key="1">
    <citation type="submission" date="2024-09" db="EMBL/GenBank/DDBJ databases">
        <title>Laminarin stimulates single cell rates of sulfate reduction while oxygen inhibits transcriptomic activity in coastal marine sediment.</title>
        <authorList>
            <person name="Lindsay M."/>
            <person name="Orcutt B."/>
            <person name="Emerson D."/>
            <person name="Stepanauskas R."/>
            <person name="D'Angelo T."/>
        </authorList>
    </citation>
    <scope>NUCLEOTIDE SEQUENCE [LARGE SCALE GENOMIC DNA]</scope>
    <source>
        <strain evidence="1">SAG AM-311-K15</strain>
    </source>
</reference>
<proteinExistence type="predicted"/>
<accession>A0ABV6Z1T7</accession>
<evidence type="ECO:0000313" key="1">
    <source>
        <dbReference type="EMBL" id="MFC1852374.1"/>
    </source>
</evidence>
<sequence length="148" mass="16962">MAFIQQVRKYIEGYGITTARENIIPVVRATHHRKIEFIKNCDEPYFIVTDTLESLDNRLHAYRIYFHFNPMEARLANDVLIEQQTVTTTGGHIIIESGSNSGQWTSENRVVHNSSLYGNVSRAATACYTVHSVKPKTIISFRITPYKE</sequence>
<evidence type="ECO:0000313" key="2">
    <source>
        <dbReference type="Proteomes" id="UP001594351"/>
    </source>
</evidence>
<gene>
    <name evidence="1" type="ORF">ACFL27_19425</name>
</gene>
<keyword evidence="2" id="KW-1185">Reference proteome</keyword>
<protein>
    <submittedName>
        <fullName evidence="1">Uncharacterized protein</fullName>
    </submittedName>
</protein>
<dbReference type="Proteomes" id="UP001594351">
    <property type="component" value="Unassembled WGS sequence"/>
</dbReference>
<comment type="caution">
    <text evidence="1">The sequence shown here is derived from an EMBL/GenBank/DDBJ whole genome shotgun (WGS) entry which is preliminary data.</text>
</comment>
<organism evidence="1 2">
    <name type="scientific">candidate division CSSED10-310 bacterium</name>
    <dbReference type="NCBI Taxonomy" id="2855610"/>
    <lineage>
        <taxon>Bacteria</taxon>
        <taxon>Bacteria division CSSED10-310</taxon>
    </lineage>
</organism>